<dbReference type="EMBL" id="FRAU01000001">
    <property type="protein sequence ID" value="SHK05620.1"/>
    <property type="molecule type" value="Genomic_DNA"/>
</dbReference>
<evidence type="ECO:0000313" key="2">
    <source>
        <dbReference type="Proteomes" id="UP000185812"/>
    </source>
</evidence>
<accession>A0A1M6PCM7</accession>
<dbReference type="AlphaFoldDB" id="A0A1M6PCM7"/>
<name>A0A1M6PCM7_9BACT</name>
<protein>
    <submittedName>
        <fullName evidence="1">Uncharacterized protein</fullName>
    </submittedName>
</protein>
<dbReference type="OrthoDB" id="1493845at2"/>
<evidence type="ECO:0000313" key="1">
    <source>
        <dbReference type="EMBL" id="SHK05620.1"/>
    </source>
</evidence>
<dbReference type="Proteomes" id="UP000185812">
    <property type="component" value="Unassembled WGS sequence"/>
</dbReference>
<organism evidence="1 2">
    <name type="scientific">Rhodothermus profundi</name>
    <dbReference type="NCBI Taxonomy" id="633813"/>
    <lineage>
        <taxon>Bacteria</taxon>
        <taxon>Pseudomonadati</taxon>
        <taxon>Rhodothermota</taxon>
        <taxon>Rhodothermia</taxon>
        <taxon>Rhodothermales</taxon>
        <taxon>Rhodothermaceae</taxon>
        <taxon>Rhodothermus</taxon>
    </lineage>
</organism>
<reference evidence="2" key="1">
    <citation type="submission" date="2016-11" db="EMBL/GenBank/DDBJ databases">
        <authorList>
            <person name="Varghese N."/>
            <person name="Submissions S."/>
        </authorList>
    </citation>
    <scope>NUCLEOTIDE SEQUENCE [LARGE SCALE GENOMIC DNA]</scope>
    <source>
        <strain evidence="2">DSM 22212</strain>
    </source>
</reference>
<keyword evidence="2" id="KW-1185">Reference proteome</keyword>
<gene>
    <name evidence="1" type="ORF">SAMN04488087_0126</name>
</gene>
<sequence>MAHRTVDDWLALLQPMLWQPVRQWQERINADPDLQQWLQEAAYRAAMEVASASAPDTLSAAYQGLQDELIVRFAELAEAVARLTQGCGRLRINWQPDAPHYSTVEIDFGRDYCIDLFIPLPDSSLDALQQALTHLRHQLPADPPYPRRPHQVTAILAYQGRCPALRLRDHLTPAGRQLTAIVLLPGQQPSAEMPPETALQYLHAYFLSGAPASC</sequence>
<proteinExistence type="predicted"/>
<dbReference type="STRING" id="633813.SAMN04488087_0126"/>
<dbReference type="RefSeq" id="WP_072713928.1">
    <property type="nucleotide sequence ID" value="NZ_FRAU01000001.1"/>
</dbReference>